<dbReference type="Gene3D" id="1.10.357.10">
    <property type="entry name" value="Tetracycline Repressor, domain 2"/>
    <property type="match status" value="1"/>
</dbReference>
<dbReference type="AlphaFoldDB" id="A0A2D0NEY5"/>
<evidence type="ECO:0000256" key="2">
    <source>
        <dbReference type="ARBA" id="ARBA00023125"/>
    </source>
</evidence>
<dbReference type="Pfam" id="PF00440">
    <property type="entry name" value="TetR_N"/>
    <property type="match status" value="1"/>
</dbReference>
<sequence>MTKAEKTRNLIITEAATLFNQRGYEGTSMKDIMDATGMSKGALYGHFKDKEQIAVAAFQEAVNTVLVEVGKRTRAENQVIAKFKEVIYFYKERILNPPVEGGCPIQNSSVDADESRPVLRKEVIRAMDAWQERIVRTLQKGMASGEVRIDIDAREFAINFISTLEGGIMMAQLYRDVRYFDNVARLLNQMVEGLKR</sequence>
<evidence type="ECO:0000256" key="1">
    <source>
        <dbReference type="ARBA" id="ARBA00023015"/>
    </source>
</evidence>
<evidence type="ECO:0000313" key="6">
    <source>
        <dbReference type="EMBL" id="PHN06916.1"/>
    </source>
</evidence>
<dbReference type="InterPro" id="IPR001647">
    <property type="entry name" value="HTH_TetR"/>
</dbReference>
<dbReference type="InterPro" id="IPR036271">
    <property type="entry name" value="Tet_transcr_reg_TetR-rel_C_sf"/>
</dbReference>
<keyword evidence="3" id="KW-0804">Transcription</keyword>
<feature type="domain" description="HTH tetR-type" evidence="5">
    <location>
        <begin position="5"/>
        <end position="65"/>
    </location>
</feature>
<keyword evidence="7" id="KW-1185">Reference proteome</keyword>
<accession>A0A2D0NEY5</accession>
<organism evidence="6 7">
    <name type="scientific">Flavilitoribacter nigricans (strain ATCC 23147 / DSM 23189 / NBRC 102662 / NCIMB 1420 / SS-2)</name>
    <name type="common">Lewinella nigricans</name>
    <dbReference type="NCBI Taxonomy" id="1122177"/>
    <lineage>
        <taxon>Bacteria</taxon>
        <taxon>Pseudomonadati</taxon>
        <taxon>Bacteroidota</taxon>
        <taxon>Saprospiria</taxon>
        <taxon>Saprospirales</taxon>
        <taxon>Lewinellaceae</taxon>
        <taxon>Flavilitoribacter</taxon>
    </lineage>
</organism>
<comment type="caution">
    <text evidence="6">The sequence shown here is derived from an EMBL/GenBank/DDBJ whole genome shotgun (WGS) entry which is preliminary data.</text>
</comment>
<dbReference type="Pfam" id="PF16925">
    <property type="entry name" value="TetR_C_13"/>
    <property type="match status" value="1"/>
</dbReference>
<dbReference type="InterPro" id="IPR009057">
    <property type="entry name" value="Homeodomain-like_sf"/>
</dbReference>
<dbReference type="PANTHER" id="PTHR47506">
    <property type="entry name" value="TRANSCRIPTIONAL REGULATORY PROTEIN"/>
    <property type="match status" value="1"/>
</dbReference>
<dbReference type="PANTHER" id="PTHR47506:SF3">
    <property type="entry name" value="HTH-TYPE TRANSCRIPTIONAL REGULATOR LMRA"/>
    <property type="match status" value="1"/>
</dbReference>
<evidence type="ECO:0000256" key="3">
    <source>
        <dbReference type="ARBA" id="ARBA00023163"/>
    </source>
</evidence>
<keyword evidence="2 4" id="KW-0238">DNA-binding</keyword>
<dbReference type="EMBL" id="PDUD01000013">
    <property type="protein sequence ID" value="PHN06916.1"/>
    <property type="molecule type" value="Genomic_DNA"/>
</dbReference>
<feature type="DNA-binding region" description="H-T-H motif" evidence="4">
    <location>
        <begin position="28"/>
        <end position="47"/>
    </location>
</feature>
<keyword evidence="1" id="KW-0805">Transcription regulation</keyword>
<name>A0A2D0NEY5_FLAN2</name>
<protein>
    <submittedName>
        <fullName evidence="6">TetR family transcriptional regulator</fullName>
    </submittedName>
</protein>
<dbReference type="Proteomes" id="UP000223913">
    <property type="component" value="Unassembled WGS sequence"/>
</dbReference>
<dbReference type="RefSeq" id="WP_099149667.1">
    <property type="nucleotide sequence ID" value="NZ_PDUD01000013.1"/>
</dbReference>
<evidence type="ECO:0000256" key="4">
    <source>
        <dbReference type="PROSITE-ProRule" id="PRU00335"/>
    </source>
</evidence>
<dbReference type="SUPFAM" id="SSF48498">
    <property type="entry name" value="Tetracyclin repressor-like, C-terminal domain"/>
    <property type="match status" value="1"/>
</dbReference>
<dbReference type="PROSITE" id="PS50977">
    <property type="entry name" value="HTH_TETR_2"/>
    <property type="match status" value="1"/>
</dbReference>
<proteinExistence type="predicted"/>
<dbReference type="InterPro" id="IPR011075">
    <property type="entry name" value="TetR_C"/>
</dbReference>
<dbReference type="GO" id="GO:0003677">
    <property type="term" value="F:DNA binding"/>
    <property type="evidence" value="ECO:0007669"/>
    <property type="project" value="UniProtKB-UniRule"/>
</dbReference>
<reference evidence="6 7" key="1">
    <citation type="submission" date="2017-10" db="EMBL/GenBank/DDBJ databases">
        <title>The draft genome sequence of Lewinella nigricans NBRC 102662.</title>
        <authorList>
            <person name="Wang K."/>
        </authorList>
    </citation>
    <scope>NUCLEOTIDE SEQUENCE [LARGE SCALE GENOMIC DNA]</scope>
    <source>
        <strain evidence="6 7">NBRC 102662</strain>
    </source>
</reference>
<dbReference type="PRINTS" id="PR00455">
    <property type="entry name" value="HTHTETR"/>
</dbReference>
<evidence type="ECO:0000259" key="5">
    <source>
        <dbReference type="PROSITE" id="PS50977"/>
    </source>
</evidence>
<gene>
    <name evidence="6" type="ORF">CRP01_08855</name>
</gene>
<dbReference type="OrthoDB" id="9798857at2"/>
<evidence type="ECO:0000313" key="7">
    <source>
        <dbReference type="Proteomes" id="UP000223913"/>
    </source>
</evidence>
<dbReference type="SUPFAM" id="SSF46689">
    <property type="entry name" value="Homeodomain-like"/>
    <property type="match status" value="1"/>
</dbReference>